<evidence type="ECO:0000259" key="6">
    <source>
        <dbReference type="PROSITE" id="PS50229"/>
    </source>
</evidence>
<dbReference type="OrthoDB" id="8963340at2759"/>
<comment type="subcellular location">
    <subcellularLocation>
        <location evidence="1">Cytoplasm</location>
        <location evidence="1">Cytoskeleton</location>
    </subcellularLocation>
</comment>
<dbReference type="InterPro" id="IPR036936">
    <property type="entry name" value="CRIB_dom_sf"/>
</dbReference>
<organism evidence="8 9">
    <name type="scientific">Albula glossodonta</name>
    <name type="common">roundjaw bonefish</name>
    <dbReference type="NCBI Taxonomy" id="121402"/>
    <lineage>
        <taxon>Eukaryota</taxon>
        <taxon>Metazoa</taxon>
        <taxon>Chordata</taxon>
        <taxon>Craniata</taxon>
        <taxon>Vertebrata</taxon>
        <taxon>Euteleostomi</taxon>
        <taxon>Actinopterygii</taxon>
        <taxon>Neopterygii</taxon>
        <taxon>Teleostei</taxon>
        <taxon>Albuliformes</taxon>
        <taxon>Albulidae</taxon>
        <taxon>Albula</taxon>
    </lineage>
</organism>
<feature type="domain" description="WH1" evidence="6">
    <location>
        <begin position="1"/>
        <end position="30"/>
    </location>
</feature>
<feature type="compositionally biased region" description="Low complexity" evidence="5">
    <location>
        <begin position="332"/>
        <end position="343"/>
    </location>
</feature>
<dbReference type="SUPFAM" id="SSF47912">
    <property type="entry name" value="Wiscott-Aldrich syndrome protein, WASP, C-terminal domain"/>
    <property type="match status" value="1"/>
</dbReference>
<comment type="caution">
    <text evidence="8">The sequence shown here is derived from an EMBL/GenBank/DDBJ whole genome shotgun (WGS) entry which is preliminary data.</text>
</comment>
<feature type="region of interest" description="Disordered" evidence="5">
    <location>
        <begin position="446"/>
        <end position="504"/>
    </location>
</feature>
<protein>
    <recommendedName>
        <fullName evidence="10">WH1 domain-containing protein</fullName>
    </recommendedName>
</protein>
<dbReference type="FunFam" id="3.90.810.10:FF:000017">
    <property type="entry name" value="Wiskott-Aldrich syndrome (eczema-thrombocytopenia) b"/>
    <property type="match status" value="1"/>
</dbReference>
<dbReference type="GO" id="GO:0005856">
    <property type="term" value="C:cytoskeleton"/>
    <property type="evidence" value="ECO:0007669"/>
    <property type="project" value="UniProtKB-SubCell"/>
</dbReference>
<dbReference type="AlphaFoldDB" id="A0A8T2MP29"/>
<name>A0A8T2MP29_9TELE</name>
<dbReference type="Gene3D" id="2.30.29.30">
    <property type="entry name" value="Pleckstrin-homology domain (PH domain)/Phosphotyrosine-binding domain (PTB)"/>
    <property type="match status" value="1"/>
</dbReference>
<reference evidence="8" key="1">
    <citation type="thesis" date="2021" institute="BYU ScholarsArchive" country="Provo, UT, USA">
        <title>Applications of and Algorithms for Genome Assembly and Genomic Analyses with an Emphasis on Marine Teleosts.</title>
        <authorList>
            <person name="Pickett B.D."/>
        </authorList>
    </citation>
    <scope>NUCLEOTIDE SEQUENCE</scope>
    <source>
        <strain evidence="8">HI-2016</strain>
    </source>
</reference>
<sequence length="504" mass="53113">MQDCQAGLNFASEQEAESFREIVEEKINQRVNRQEKRQLPPVPGSERDGLPPLPAPNGPARMGSMSAPSRAMMDIQNPDIQASRYRAAPAPAISSRTSSKVKKEKKSKKKGSKLSKADIGAPSGFTFQSADTAFLTQLHSRPDRGQTRPHLPRPQAGRGPSPLFLAALAPPPLPHVAAQGPSPLGQSQREGRPSRSPRPPLTQSTPPPPTRSSPPAPSLRQEQPPPPPPTNHPPPPSAHHPPPPPLHTTLPPPLCTHPPHPPLHTHPPPPPHPLHTTLPPPLHTTHPLPPLTPSPPPSAHHHTPPPSAHTTPPRPPQASIVLLVLPSPCSIRSPRGSCTSSPTSPTPFSRPAPPSPVGGGRGALLDQIRLGKKLKNVTENAEPPPPPQDSSGEGIVGALMMVMQKRSKVIHSSVAKPLSSPALPSLLPFGLSADRAVEKGLSRDAVSGDVVSGMSRDAGCGERDEQGCGEQDEQGCGELSGMSRDAVSGMSRDVVTGMSRDAVS</sequence>
<dbReference type="GO" id="GO:0003779">
    <property type="term" value="F:actin binding"/>
    <property type="evidence" value="ECO:0007669"/>
    <property type="project" value="InterPro"/>
</dbReference>
<feature type="compositionally biased region" description="Pro residues" evidence="5">
    <location>
        <begin position="344"/>
        <end position="356"/>
    </location>
</feature>
<accession>A0A8T2MP29</accession>
<dbReference type="EMBL" id="JAFBMS010000868">
    <property type="protein sequence ID" value="KAG9329884.1"/>
    <property type="molecule type" value="Genomic_DNA"/>
</dbReference>
<evidence type="ECO:0000313" key="8">
    <source>
        <dbReference type="EMBL" id="KAG9329884.1"/>
    </source>
</evidence>
<feature type="compositionally biased region" description="Polar residues" evidence="5">
    <location>
        <begin position="125"/>
        <end position="139"/>
    </location>
</feature>
<evidence type="ECO:0000256" key="1">
    <source>
        <dbReference type="ARBA" id="ARBA00004245"/>
    </source>
</evidence>
<gene>
    <name evidence="8" type="ORF">JZ751_028709</name>
</gene>
<dbReference type="PROSITE" id="PS51082">
    <property type="entry name" value="WH2"/>
    <property type="match status" value="1"/>
</dbReference>
<evidence type="ECO:0000256" key="5">
    <source>
        <dbReference type="SAM" id="MobiDB-lite"/>
    </source>
</evidence>
<feature type="compositionally biased region" description="Basic residues" evidence="5">
    <location>
        <begin position="99"/>
        <end position="113"/>
    </location>
</feature>
<dbReference type="InterPro" id="IPR000697">
    <property type="entry name" value="WH1/EVH1_dom"/>
</dbReference>
<keyword evidence="2" id="KW-0963">Cytoplasm</keyword>
<feature type="region of interest" description="Disordered" evidence="5">
    <location>
        <begin position="27"/>
        <end position="394"/>
    </location>
</feature>
<dbReference type="Gene3D" id="3.90.810.10">
    <property type="entry name" value="CRIB domain"/>
    <property type="match status" value="1"/>
</dbReference>
<evidence type="ECO:0000256" key="4">
    <source>
        <dbReference type="ARBA" id="ARBA00023212"/>
    </source>
</evidence>
<feature type="domain" description="WH2" evidence="7">
    <location>
        <begin position="360"/>
        <end position="377"/>
    </location>
</feature>
<keyword evidence="3" id="KW-0597">Phosphoprotein</keyword>
<dbReference type="InterPro" id="IPR011026">
    <property type="entry name" value="WAS_C"/>
</dbReference>
<dbReference type="SUPFAM" id="SSF50729">
    <property type="entry name" value="PH domain-like"/>
    <property type="match status" value="1"/>
</dbReference>
<proteinExistence type="predicted"/>
<dbReference type="GO" id="GO:0007015">
    <property type="term" value="P:actin filament organization"/>
    <property type="evidence" value="ECO:0007669"/>
    <property type="project" value="InterPro"/>
</dbReference>
<feature type="compositionally biased region" description="Basic and acidic residues" evidence="5">
    <location>
        <begin position="27"/>
        <end position="38"/>
    </location>
</feature>
<evidence type="ECO:0000259" key="7">
    <source>
        <dbReference type="PROSITE" id="PS51082"/>
    </source>
</evidence>
<dbReference type="PROSITE" id="PS50229">
    <property type="entry name" value="WH1"/>
    <property type="match status" value="1"/>
</dbReference>
<dbReference type="Proteomes" id="UP000824540">
    <property type="component" value="Unassembled WGS sequence"/>
</dbReference>
<dbReference type="InterPro" id="IPR003124">
    <property type="entry name" value="WH2_dom"/>
</dbReference>
<keyword evidence="9" id="KW-1185">Reference proteome</keyword>
<evidence type="ECO:0008006" key="10">
    <source>
        <dbReference type="Google" id="ProtNLM"/>
    </source>
</evidence>
<dbReference type="Pfam" id="PF02205">
    <property type="entry name" value="WH2"/>
    <property type="match status" value="1"/>
</dbReference>
<dbReference type="InterPro" id="IPR011993">
    <property type="entry name" value="PH-like_dom_sf"/>
</dbReference>
<evidence type="ECO:0000313" key="9">
    <source>
        <dbReference type="Proteomes" id="UP000824540"/>
    </source>
</evidence>
<feature type="compositionally biased region" description="Pro residues" evidence="5">
    <location>
        <begin position="196"/>
        <end position="316"/>
    </location>
</feature>
<evidence type="ECO:0000256" key="2">
    <source>
        <dbReference type="ARBA" id="ARBA00022490"/>
    </source>
</evidence>
<keyword evidence="4" id="KW-0206">Cytoskeleton</keyword>
<evidence type="ECO:0000256" key="3">
    <source>
        <dbReference type="ARBA" id="ARBA00022553"/>
    </source>
</evidence>